<dbReference type="InterPro" id="IPR038404">
    <property type="entry name" value="TRAP_DctP_sf"/>
</dbReference>
<gene>
    <name evidence="5" type="ORF">GCM10011358_09230</name>
</gene>
<reference evidence="6" key="1">
    <citation type="journal article" date="2019" name="Int. J. Syst. Evol. Microbiol.">
        <title>The Global Catalogue of Microorganisms (GCM) 10K type strain sequencing project: providing services to taxonomists for standard genome sequencing and annotation.</title>
        <authorList>
            <consortium name="The Broad Institute Genomics Platform"/>
            <consortium name="The Broad Institute Genome Sequencing Center for Infectious Disease"/>
            <person name="Wu L."/>
            <person name="Ma J."/>
        </authorList>
    </citation>
    <scope>NUCLEOTIDE SEQUENCE [LARGE SCALE GENOMIC DNA]</scope>
    <source>
        <strain evidence="6">CGMCC 1.12922</strain>
    </source>
</reference>
<proteinExistence type="predicted"/>
<dbReference type="InterPro" id="IPR018389">
    <property type="entry name" value="DctP_fam"/>
</dbReference>
<protein>
    <submittedName>
        <fullName evidence="5">ABC transporter substrate-binding protein</fullName>
    </submittedName>
</protein>
<keyword evidence="6" id="KW-1185">Reference proteome</keyword>
<comment type="caution">
    <text evidence="5">The sequence shown here is derived from an EMBL/GenBank/DDBJ whole genome shotgun (WGS) entry which is preliminary data.</text>
</comment>
<comment type="subcellular location">
    <subcellularLocation>
        <location evidence="1">Periplasm</location>
    </subcellularLocation>
</comment>
<evidence type="ECO:0000256" key="3">
    <source>
        <dbReference type="ARBA" id="ARBA00022764"/>
    </source>
</evidence>
<dbReference type="Pfam" id="PF03480">
    <property type="entry name" value="DctP"/>
    <property type="match status" value="1"/>
</dbReference>
<evidence type="ECO:0000256" key="4">
    <source>
        <dbReference type="SAM" id="SignalP"/>
    </source>
</evidence>
<dbReference type="EMBL" id="BMGI01000001">
    <property type="protein sequence ID" value="GGD27059.1"/>
    <property type="molecule type" value="Genomic_DNA"/>
</dbReference>
<feature type="chain" id="PRO_5046497078" evidence="4">
    <location>
        <begin position="27"/>
        <end position="356"/>
    </location>
</feature>
<dbReference type="PANTHER" id="PTHR33376:SF15">
    <property type="entry name" value="BLL6794 PROTEIN"/>
    <property type="match status" value="1"/>
</dbReference>
<dbReference type="PANTHER" id="PTHR33376">
    <property type="match status" value="1"/>
</dbReference>
<dbReference type="NCBIfam" id="NF037995">
    <property type="entry name" value="TRAP_S1"/>
    <property type="match status" value="1"/>
</dbReference>
<name>A0ABQ1QHT0_9RHOB</name>
<evidence type="ECO:0000313" key="5">
    <source>
        <dbReference type="EMBL" id="GGD27059.1"/>
    </source>
</evidence>
<organism evidence="5 6">
    <name type="scientific">Sinisalibacter lacisalsi</name>
    <dbReference type="NCBI Taxonomy" id="1526570"/>
    <lineage>
        <taxon>Bacteria</taxon>
        <taxon>Pseudomonadati</taxon>
        <taxon>Pseudomonadota</taxon>
        <taxon>Alphaproteobacteria</taxon>
        <taxon>Rhodobacterales</taxon>
        <taxon>Roseobacteraceae</taxon>
        <taxon>Sinisalibacter</taxon>
    </lineage>
</organism>
<accession>A0ABQ1QHT0</accession>
<evidence type="ECO:0000313" key="6">
    <source>
        <dbReference type="Proteomes" id="UP000617355"/>
    </source>
</evidence>
<sequence>MTKRKTILGLASGVALSALTAGSAMAQEVTLKLHQFLPAQANVPKLVLDVWADNVEKDSEGRIKVDRYAAMALGGTPPELMDQAIDGIADVVWTVVGYTPGRFRTTEVFELPFMVADARAASCAYNKMYDEHMKDGEFSDVHIVGTWVHGPGIFHTNEPVEKPDDLQGMKIRGGSVLVNKLLERVGATPVGMPVPAVSEGLSKGVIDGTTIPWEVTESLKVPELVSNHTEFEGPALYNLTFVLAMNKDAYENLSDENKAVIDANAGLEFSVFAGGTQADADAPAREVAVNLGNNIITISEEEAESDWYPIVEPIYAEWIAEMDGMGRDGQALIDQARTLMDECAADMASIDTYGAK</sequence>
<dbReference type="CDD" id="cd13665">
    <property type="entry name" value="PBP2_TRAP_Dctp3_4"/>
    <property type="match status" value="1"/>
</dbReference>
<keyword evidence="2 4" id="KW-0732">Signal</keyword>
<evidence type="ECO:0000256" key="2">
    <source>
        <dbReference type="ARBA" id="ARBA00022729"/>
    </source>
</evidence>
<dbReference type="RefSeq" id="WP_188526419.1">
    <property type="nucleotide sequence ID" value="NZ_BMGI01000001.1"/>
</dbReference>
<evidence type="ECO:0000256" key="1">
    <source>
        <dbReference type="ARBA" id="ARBA00004418"/>
    </source>
</evidence>
<keyword evidence="3" id="KW-0574">Periplasm</keyword>
<feature type="signal peptide" evidence="4">
    <location>
        <begin position="1"/>
        <end position="26"/>
    </location>
</feature>
<dbReference type="Proteomes" id="UP000617355">
    <property type="component" value="Unassembled WGS sequence"/>
</dbReference>
<dbReference type="Gene3D" id="3.40.190.170">
    <property type="entry name" value="Bacterial extracellular solute-binding protein, family 7"/>
    <property type="match status" value="1"/>
</dbReference>